<feature type="region of interest" description="Disordered" evidence="1">
    <location>
        <begin position="76"/>
        <end position="149"/>
    </location>
</feature>
<name>A0A9P8P6Q1_9ASCO</name>
<evidence type="ECO:0000313" key="3">
    <source>
        <dbReference type="EMBL" id="KAH3665654.1"/>
    </source>
</evidence>
<organism evidence="3 4">
    <name type="scientific">Ogataea philodendri</name>
    <dbReference type="NCBI Taxonomy" id="1378263"/>
    <lineage>
        <taxon>Eukaryota</taxon>
        <taxon>Fungi</taxon>
        <taxon>Dikarya</taxon>
        <taxon>Ascomycota</taxon>
        <taxon>Saccharomycotina</taxon>
        <taxon>Pichiomycetes</taxon>
        <taxon>Pichiales</taxon>
        <taxon>Pichiaceae</taxon>
        <taxon>Ogataea</taxon>
    </lineage>
</organism>
<keyword evidence="2" id="KW-0472">Membrane</keyword>
<keyword evidence="2" id="KW-1133">Transmembrane helix</keyword>
<feature type="compositionally biased region" description="Polar residues" evidence="1">
    <location>
        <begin position="130"/>
        <end position="146"/>
    </location>
</feature>
<keyword evidence="4" id="KW-1185">Reference proteome</keyword>
<feature type="transmembrane region" description="Helical" evidence="2">
    <location>
        <begin position="24"/>
        <end position="43"/>
    </location>
</feature>
<feature type="compositionally biased region" description="Basic and acidic residues" evidence="1">
    <location>
        <begin position="95"/>
        <end position="116"/>
    </location>
</feature>
<keyword evidence="2" id="KW-0812">Transmembrane</keyword>
<sequence length="247" mass="26495">MVARSGGSISCGRINGLEPGISGLFSPAAAAGFLAACGVLPVIRPDLFPHASKSLVEPNPDRLPEWVEAPTAPEEGVVDHDKDHHHGGAIGGLDLGERRDRTQCKPHNESAHDQDRFAAPALCEEPGRNTAENVQQGVDSREQNGVSADPAGLFENQWCISAWNEGAVPERNPTPIPETNRPIAKWAIDDDPDWILPPMQKIKAPSRVVFLRPSLSEMGPKLKDEINAPISKIATTVPISRAVGLSK</sequence>
<feature type="compositionally biased region" description="Basic and acidic residues" evidence="1">
    <location>
        <begin position="77"/>
        <end position="86"/>
    </location>
</feature>
<protein>
    <submittedName>
        <fullName evidence="3">Uncharacterized protein</fullName>
    </submittedName>
</protein>
<dbReference type="RefSeq" id="XP_046060858.1">
    <property type="nucleotide sequence ID" value="XM_046204856.1"/>
</dbReference>
<accession>A0A9P8P6Q1</accession>
<dbReference type="EMBL" id="JAEUBE010000295">
    <property type="protein sequence ID" value="KAH3665654.1"/>
    <property type="molecule type" value="Genomic_DNA"/>
</dbReference>
<evidence type="ECO:0000256" key="2">
    <source>
        <dbReference type="SAM" id="Phobius"/>
    </source>
</evidence>
<comment type="caution">
    <text evidence="3">The sequence shown here is derived from an EMBL/GenBank/DDBJ whole genome shotgun (WGS) entry which is preliminary data.</text>
</comment>
<dbReference type="GeneID" id="70235807"/>
<reference evidence="3" key="1">
    <citation type="journal article" date="2021" name="Open Biol.">
        <title>Shared evolutionary footprints suggest mitochondrial oxidative damage underlies multiple complex I losses in fungi.</title>
        <authorList>
            <person name="Schikora-Tamarit M.A."/>
            <person name="Marcet-Houben M."/>
            <person name="Nosek J."/>
            <person name="Gabaldon T."/>
        </authorList>
    </citation>
    <scope>NUCLEOTIDE SEQUENCE</scope>
    <source>
        <strain evidence="3">CBS6075</strain>
    </source>
</reference>
<reference evidence="3" key="2">
    <citation type="submission" date="2021-01" db="EMBL/GenBank/DDBJ databases">
        <authorList>
            <person name="Schikora-Tamarit M.A."/>
        </authorList>
    </citation>
    <scope>NUCLEOTIDE SEQUENCE</scope>
    <source>
        <strain evidence="3">CBS6075</strain>
    </source>
</reference>
<gene>
    <name evidence="3" type="ORF">OGAPHI_003842</name>
</gene>
<dbReference type="AlphaFoldDB" id="A0A9P8P6Q1"/>
<evidence type="ECO:0000313" key="4">
    <source>
        <dbReference type="Proteomes" id="UP000769157"/>
    </source>
</evidence>
<dbReference type="Proteomes" id="UP000769157">
    <property type="component" value="Unassembled WGS sequence"/>
</dbReference>
<proteinExistence type="predicted"/>
<evidence type="ECO:0000256" key="1">
    <source>
        <dbReference type="SAM" id="MobiDB-lite"/>
    </source>
</evidence>